<gene>
    <name evidence="2" type="ORF">BJ508DRAFT_75429</name>
</gene>
<feature type="compositionally biased region" description="Polar residues" evidence="1">
    <location>
        <begin position="238"/>
        <end position="277"/>
    </location>
</feature>
<evidence type="ECO:0000313" key="3">
    <source>
        <dbReference type="Proteomes" id="UP000275078"/>
    </source>
</evidence>
<feature type="compositionally biased region" description="Low complexity" evidence="1">
    <location>
        <begin position="343"/>
        <end position="352"/>
    </location>
</feature>
<evidence type="ECO:0000313" key="2">
    <source>
        <dbReference type="EMBL" id="RPA72364.1"/>
    </source>
</evidence>
<feature type="compositionally biased region" description="Polar residues" evidence="1">
    <location>
        <begin position="21"/>
        <end position="36"/>
    </location>
</feature>
<feature type="compositionally biased region" description="Basic and acidic residues" evidence="1">
    <location>
        <begin position="149"/>
        <end position="184"/>
    </location>
</feature>
<organism evidence="2 3">
    <name type="scientific">Ascobolus immersus RN42</name>
    <dbReference type="NCBI Taxonomy" id="1160509"/>
    <lineage>
        <taxon>Eukaryota</taxon>
        <taxon>Fungi</taxon>
        <taxon>Dikarya</taxon>
        <taxon>Ascomycota</taxon>
        <taxon>Pezizomycotina</taxon>
        <taxon>Pezizomycetes</taxon>
        <taxon>Pezizales</taxon>
        <taxon>Ascobolaceae</taxon>
        <taxon>Ascobolus</taxon>
    </lineage>
</organism>
<reference evidence="2 3" key="1">
    <citation type="journal article" date="2018" name="Nat. Ecol. Evol.">
        <title>Pezizomycetes genomes reveal the molecular basis of ectomycorrhizal truffle lifestyle.</title>
        <authorList>
            <person name="Murat C."/>
            <person name="Payen T."/>
            <person name="Noel B."/>
            <person name="Kuo A."/>
            <person name="Morin E."/>
            <person name="Chen J."/>
            <person name="Kohler A."/>
            <person name="Krizsan K."/>
            <person name="Balestrini R."/>
            <person name="Da Silva C."/>
            <person name="Montanini B."/>
            <person name="Hainaut M."/>
            <person name="Levati E."/>
            <person name="Barry K.W."/>
            <person name="Belfiori B."/>
            <person name="Cichocki N."/>
            <person name="Clum A."/>
            <person name="Dockter R.B."/>
            <person name="Fauchery L."/>
            <person name="Guy J."/>
            <person name="Iotti M."/>
            <person name="Le Tacon F."/>
            <person name="Lindquist E.A."/>
            <person name="Lipzen A."/>
            <person name="Malagnac F."/>
            <person name="Mello A."/>
            <person name="Molinier V."/>
            <person name="Miyauchi S."/>
            <person name="Poulain J."/>
            <person name="Riccioni C."/>
            <person name="Rubini A."/>
            <person name="Sitrit Y."/>
            <person name="Splivallo R."/>
            <person name="Traeger S."/>
            <person name="Wang M."/>
            <person name="Zifcakova L."/>
            <person name="Wipf D."/>
            <person name="Zambonelli A."/>
            <person name="Paolocci F."/>
            <person name="Nowrousian M."/>
            <person name="Ottonello S."/>
            <person name="Baldrian P."/>
            <person name="Spatafora J.W."/>
            <person name="Henrissat B."/>
            <person name="Nagy L.G."/>
            <person name="Aury J.M."/>
            <person name="Wincker P."/>
            <person name="Grigoriev I.V."/>
            <person name="Bonfante P."/>
            <person name="Martin F.M."/>
        </authorList>
    </citation>
    <scope>NUCLEOTIDE SEQUENCE [LARGE SCALE GENOMIC DNA]</scope>
    <source>
        <strain evidence="2 3">RN42</strain>
    </source>
</reference>
<feature type="compositionally biased region" description="Polar residues" evidence="1">
    <location>
        <begin position="110"/>
        <end position="120"/>
    </location>
</feature>
<feature type="compositionally biased region" description="Basic residues" evidence="1">
    <location>
        <begin position="363"/>
        <end position="372"/>
    </location>
</feature>
<sequence length="494" mass="54153">MQKTFRLKKEKLLEKLRRRGSNSADEASPSPSVSRQCSREVSREVAVDAPSTRSRHESPRSYAARNRSSNWTEEPVRSRPVSRQESLRREAREEREEREAAASSRDLGTPSPSSTRNTGFFTPMGVLPSTITNDAAVYTPEEDPIENDVPNHTDPKNEPKHEPKKEKEQEQNTEMDKMDLDKKPMSPIRIAPEELEIFVQEATPTPTQGGKFPVRKSSLQGRKVNGTEMPKVPKVETNGVTNGLTVSVPTTPLGNGLPSLSPTNSVLSTPTSPNPFSQVGLRQEPFRRQSLLPQNSQTLIRNLLTPSAPPSPTCTASTPSPKPPLRRPLRLLPPPPPPPPPHQDLGNPPLLLRHPHPNPTNPPHRRPPRRHPPQVPQRPRPTLRRARHHAQSHTATTATAKVPRARDGPGAGREMVESRGGLRGGGGAVFPRGPDGEGGVGGGGAAASGLRWGNGGEYTSWGWGWTDAAGAWDWWAWFARSRAATETVSDKVHQ</sequence>
<dbReference type="Proteomes" id="UP000275078">
    <property type="component" value="Unassembled WGS sequence"/>
</dbReference>
<feature type="compositionally biased region" description="Basic and acidic residues" evidence="1">
    <location>
        <begin position="37"/>
        <end position="46"/>
    </location>
</feature>
<dbReference type="AlphaFoldDB" id="A0A3N4HRR3"/>
<feature type="compositionally biased region" description="Pro residues" evidence="1">
    <location>
        <begin position="331"/>
        <end position="342"/>
    </location>
</feature>
<keyword evidence="3" id="KW-1185">Reference proteome</keyword>
<feature type="region of interest" description="Disordered" evidence="1">
    <location>
        <begin position="15"/>
        <end position="184"/>
    </location>
</feature>
<feature type="compositionally biased region" description="Gly residues" evidence="1">
    <location>
        <begin position="436"/>
        <end position="453"/>
    </location>
</feature>
<name>A0A3N4HRR3_ASCIM</name>
<feature type="region of interest" description="Disordered" evidence="1">
    <location>
        <begin position="202"/>
        <end position="291"/>
    </location>
</feature>
<protein>
    <submittedName>
        <fullName evidence="2">Uncharacterized protein</fullName>
    </submittedName>
</protein>
<feature type="compositionally biased region" description="Basic and acidic residues" evidence="1">
    <location>
        <begin position="85"/>
        <end position="100"/>
    </location>
</feature>
<accession>A0A3N4HRR3</accession>
<proteinExistence type="predicted"/>
<feature type="region of interest" description="Disordered" evidence="1">
    <location>
        <begin position="303"/>
        <end position="453"/>
    </location>
</feature>
<evidence type="ECO:0000256" key="1">
    <source>
        <dbReference type="SAM" id="MobiDB-lite"/>
    </source>
</evidence>
<feature type="compositionally biased region" description="Basic residues" evidence="1">
    <location>
        <begin position="381"/>
        <end position="391"/>
    </location>
</feature>
<dbReference type="EMBL" id="ML119864">
    <property type="protein sequence ID" value="RPA72364.1"/>
    <property type="molecule type" value="Genomic_DNA"/>
</dbReference>